<comment type="domain">
    <text evidence="1">The PPC domain mediates interactions between AHL proteins.</text>
</comment>
<dbReference type="InterPro" id="IPR039605">
    <property type="entry name" value="AHL"/>
</dbReference>
<organism evidence="4 5">
    <name type="scientific">Kingdonia uniflora</name>
    <dbReference type="NCBI Taxonomy" id="39325"/>
    <lineage>
        <taxon>Eukaryota</taxon>
        <taxon>Viridiplantae</taxon>
        <taxon>Streptophyta</taxon>
        <taxon>Embryophyta</taxon>
        <taxon>Tracheophyta</taxon>
        <taxon>Spermatophyta</taxon>
        <taxon>Magnoliopsida</taxon>
        <taxon>Ranunculales</taxon>
        <taxon>Circaeasteraceae</taxon>
        <taxon>Kingdonia</taxon>
    </lineage>
</organism>
<dbReference type="Pfam" id="PF03479">
    <property type="entry name" value="PCC"/>
    <property type="match status" value="1"/>
</dbReference>
<evidence type="ECO:0000313" key="5">
    <source>
        <dbReference type="Proteomes" id="UP000541444"/>
    </source>
</evidence>
<evidence type="ECO:0000256" key="2">
    <source>
        <dbReference type="SAM" id="MobiDB-lite"/>
    </source>
</evidence>
<sequence length="216" mass="22841">MPRRSPCTNKVDQLHDIGSKIMAFSQLVPYTICILSANGVICNVTLRQPSTYGGTITFEGQFEILSLSGTFSHMDNGGSRSRTGGMSVSLAGSDGRVLGGGVSGGLIAAAPVQVVIGSFIPEEKKLKPQLWKREPLSVPPHMMSFGSPVITVGTPITTVSPPSQDTLSESSDEDCSGGNSGPSNNNIQFSQGAALPYNRWVNSHSMNLHIHGHMTN</sequence>
<proteinExistence type="predicted"/>
<keyword evidence="1" id="KW-0539">Nucleus</keyword>
<protein>
    <recommendedName>
        <fullName evidence="1">AT-hook motif nuclear-localized protein</fullName>
    </recommendedName>
</protein>
<evidence type="ECO:0000256" key="1">
    <source>
        <dbReference type="RuleBase" id="RU367031"/>
    </source>
</evidence>
<comment type="caution">
    <text evidence="4">The sequence shown here is derived from an EMBL/GenBank/DDBJ whole genome shotgun (WGS) entry which is preliminary data.</text>
</comment>
<feature type="region of interest" description="Disordered" evidence="2">
    <location>
        <begin position="156"/>
        <end position="189"/>
    </location>
</feature>
<keyword evidence="5" id="KW-1185">Reference proteome</keyword>
<gene>
    <name evidence="4" type="ORF">GIB67_038698</name>
</gene>
<name>A0A7J7NSI1_9MAGN</name>
<feature type="domain" description="PPC" evidence="3">
    <location>
        <begin position="1"/>
        <end position="140"/>
    </location>
</feature>
<dbReference type="EMBL" id="JACGCM010000601">
    <property type="protein sequence ID" value="KAF6170165.1"/>
    <property type="molecule type" value="Genomic_DNA"/>
</dbReference>
<reference evidence="4 5" key="1">
    <citation type="journal article" date="2020" name="IScience">
        <title>Genome Sequencing of the Endangered Kingdonia uniflora (Circaeasteraceae, Ranunculales) Reveals Potential Mechanisms of Evolutionary Specialization.</title>
        <authorList>
            <person name="Sun Y."/>
            <person name="Deng T."/>
            <person name="Zhang A."/>
            <person name="Moore M.J."/>
            <person name="Landis J.B."/>
            <person name="Lin N."/>
            <person name="Zhang H."/>
            <person name="Zhang X."/>
            <person name="Huang J."/>
            <person name="Zhang X."/>
            <person name="Sun H."/>
            <person name="Wang H."/>
        </authorList>
    </citation>
    <scope>NUCLEOTIDE SEQUENCE [LARGE SCALE GENOMIC DNA]</scope>
    <source>
        <strain evidence="4">TB1705</strain>
        <tissue evidence="4">Leaf</tissue>
    </source>
</reference>
<dbReference type="PANTHER" id="PTHR31500">
    <property type="entry name" value="AT-HOOK MOTIF NUCLEAR-LOCALIZED PROTEIN 9"/>
    <property type="match status" value="1"/>
</dbReference>
<dbReference type="OrthoDB" id="1305373at2759"/>
<accession>A0A7J7NSI1</accession>
<dbReference type="GO" id="GO:0005634">
    <property type="term" value="C:nucleus"/>
    <property type="evidence" value="ECO:0007669"/>
    <property type="project" value="UniProtKB-SubCell"/>
</dbReference>
<evidence type="ECO:0000313" key="4">
    <source>
        <dbReference type="EMBL" id="KAF6170165.1"/>
    </source>
</evidence>
<dbReference type="PROSITE" id="PS51742">
    <property type="entry name" value="PPC"/>
    <property type="match status" value="1"/>
</dbReference>
<evidence type="ECO:0000259" key="3">
    <source>
        <dbReference type="PROSITE" id="PS51742"/>
    </source>
</evidence>
<dbReference type="SUPFAM" id="SSF117856">
    <property type="entry name" value="AF0104/ALDC/Ptd012-like"/>
    <property type="match status" value="1"/>
</dbReference>
<dbReference type="PANTHER" id="PTHR31500:SF51">
    <property type="entry name" value="AT-HOOK MOTIF NUCLEAR-LOCALIZED PROTEIN 8"/>
    <property type="match status" value="1"/>
</dbReference>
<dbReference type="GO" id="GO:0003680">
    <property type="term" value="F:minor groove of adenine-thymine-rich DNA binding"/>
    <property type="evidence" value="ECO:0007669"/>
    <property type="project" value="UniProtKB-UniRule"/>
</dbReference>
<dbReference type="InterPro" id="IPR005175">
    <property type="entry name" value="PPC_dom"/>
</dbReference>
<keyword evidence="1" id="KW-0805">Transcription regulation</keyword>
<dbReference type="AlphaFoldDB" id="A0A7J7NSI1"/>
<comment type="subcellular location">
    <subcellularLocation>
        <location evidence="1">Nucleus</location>
    </subcellularLocation>
</comment>
<keyword evidence="1" id="KW-0804">Transcription</keyword>
<dbReference type="Gene3D" id="3.30.1330.80">
    <property type="entry name" value="Hypothetical protein, similar to alpha- acetolactate decarboxylase, domain 2"/>
    <property type="match status" value="1"/>
</dbReference>
<keyword evidence="1" id="KW-0238">DNA-binding</keyword>
<dbReference type="Proteomes" id="UP000541444">
    <property type="component" value="Unassembled WGS sequence"/>
</dbReference>
<dbReference type="CDD" id="cd11378">
    <property type="entry name" value="DUF296"/>
    <property type="match status" value="1"/>
</dbReference>
<comment type="function">
    <text evidence="1">Transcription factor that specifically binds AT-rich DNA sequences related to the nuclear matrix attachment regions (MARs).</text>
</comment>